<dbReference type="EMBL" id="JACYGY010000001">
    <property type="protein sequence ID" value="MBE9463917.1"/>
    <property type="molecule type" value="Genomic_DNA"/>
</dbReference>
<reference evidence="7" key="1">
    <citation type="submission" date="2023-07" db="EMBL/GenBank/DDBJ databases">
        <title>Dyadobacter sp. nov 'subterranea' isolated from contaminted grondwater.</title>
        <authorList>
            <person name="Szabo I."/>
            <person name="Al-Omari J."/>
            <person name="Szerdahelyi S.G."/>
            <person name="Rado J."/>
        </authorList>
    </citation>
    <scope>NUCLEOTIDE SEQUENCE [LARGE SCALE GENOMIC DNA]</scope>
    <source>
        <strain evidence="7">UP-52</strain>
    </source>
</reference>
<name>A0ABR9WEJ6_9BACT</name>
<dbReference type="InterPro" id="IPR009057">
    <property type="entry name" value="Homeodomain-like_sf"/>
</dbReference>
<keyword evidence="1" id="KW-0805">Transcription regulation</keyword>
<dbReference type="Pfam" id="PF16925">
    <property type="entry name" value="TetR_C_13"/>
    <property type="match status" value="1"/>
</dbReference>
<dbReference type="PANTHER" id="PTHR47506">
    <property type="entry name" value="TRANSCRIPTIONAL REGULATORY PROTEIN"/>
    <property type="match status" value="1"/>
</dbReference>
<dbReference type="SUPFAM" id="SSF46689">
    <property type="entry name" value="Homeodomain-like"/>
    <property type="match status" value="1"/>
</dbReference>
<comment type="caution">
    <text evidence="6">The sequence shown here is derived from an EMBL/GenBank/DDBJ whole genome shotgun (WGS) entry which is preliminary data.</text>
</comment>
<protein>
    <submittedName>
        <fullName evidence="6">TetR/AcrR family transcriptional regulator</fullName>
    </submittedName>
</protein>
<dbReference type="SUPFAM" id="SSF48498">
    <property type="entry name" value="Tetracyclin repressor-like, C-terminal domain"/>
    <property type="match status" value="1"/>
</dbReference>
<dbReference type="PROSITE" id="PS50977">
    <property type="entry name" value="HTH_TETR_2"/>
    <property type="match status" value="1"/>
</dbReference>
<evidence type="ECO:0000256" key="3">
    <source>
        <dbReference type="ARBA" id="ARBA00023163"/>
    </source>
</evidence>
<keyword evidence="3" id="KW-0804">Transcription</keyword>
<dbReference type="InterPro" id="IPR011075">
    <property type="entry name" value="TetR_C"/>
</dbReference>
<keyword evidence="7" id="KW-1185">Reference proteome</keyword>
<accession>A0ABR9WEJ6</accession>
<sequence length="196" mass="21526">MKFEPRSETTRKFITEATADLFNKKGYAGTSVADLEKATGLTKGSIYGNFENKEDVALAAFDYNLARLRNLIQETVDKCDTCKEKLLGHIAVYYVKSTNSGGCPMLNTAVEADDTNETFRLRAASGLMLWKSDLVDIIQKGIASHEFKADTDADKTALVIIALIEGGILLGKATKNYVHMDTVFDAAKNTIRQICV</sequence>
<dbReference type="InterPro" id="IPR036271">
    <property type="entry name" value="Tet_transcr_reg_TetR-rel_C_sf"/>
</dbReference>
<dbReference type="PRINTS" id="PR00455">
    <property type="entry name" value="HTHTETR"/>
</dbReference>
<organism evidence="6 7">
    <name type="scientific">Dyadobacter subterraneus</name>
    <dbReference type="NCBI Taxonomy" id="2773304"/>
    <lineage>
        <taxon>Bacteria</taxon>
        <taxon>Pseudomonadati</taxon>
        <taxon>Bacteroidota</taxon>
        <taxon>Cytophagia</taxon>
        <taxon>Cytophagales</taxon>
        <taxon>Spirosomataceae</taxon>
        <taxon>Dyadobacter</taxon>
    </lineage>
</organism>
<gene>
    <name evidence="6" type="ORF">IEE83_18700</name>
</gene>
<evidence type="ECO:0000256" key="2">
    <source>
        <dbReference type="ARBA" id="ARBA00023125"/>
    </source>
</evidence>
<proteinExistence type="predicted"/>
<dbReference type="InterPro" id="IPR001647">
    <property type="entry name" value="HTH_TetR"/>
</dbReference>
<dbReference type="PANTHER" id="PTHR47506:SF3">
    <property type="entry name" value="HTH-TYPE TRANSCRIPTIONAL REGULATOR LMRA"/>
    <property type="match status" value="1"/>
</dbReference>
<dbReference type="RefSeq" id="WP_194122013.1">
    <property type="nucleotide sequence ID" value="NZ_JACYGY010000001.1"/>
</dbReference>
<evidence type="ECO:0000256" key="1">
    <source>
        <dbReference type="ARBA" id="ARBA00023015"/>
    </source>
</evidence>
<evidence type="ECO:0000256" key="4">
    <source>
        <dbReference type="PROSITE-ProRule" id="PRU00335"/>
    </source>
</evidence>
<evidence type="ECO:0000313" key="6">
    <source>
        <dbReference type="EMBL" id="MBE9463917.1"/>
    </source>
</evidence>
<evidence type="ECO:0000259" key="5">
    <source>
        <dbReference type="PROSITE" id="PS50977"/>
    </source>
</evidence>
<dbReference type="Gene3D" id="1.10.357.10">
    <property type="entry name" value="Tetracycline Repressor, domain 2"/>
    <property type="match status" value="1"/>
</dbReference>
<feature type="DNA-binding region" description="H-T-H motif" evidence="4">
    <location>
        <begin position="31"/>
        <end position="50"/>
    </location>
</feature>
<keyword evidence="2 4" id="KW-0238">DNA-binding</keyword>
<evidence type="ECO:0000313" key="7">
    <source>
        <dbReference type="Proteomes" id="UP000634134"/>
    </source>
</evidence>
<feature type="domain" description="HTH tetR-type" evidence="5">
    <location>
        <begin position="8"/>
        <end position="68"/>
    </location>
</feature>
<dbReference type="Pfam" id="PF00440">
    <property type="entry name" value="TetR_N"/>
    <property type="match status" value="1"/>
</dbReference>
<dbReference type="Proteomes" id="UP000634134">
    <property type="component" value="Unassembled WGS sequence"/>
</dbReference>